<keyword evidence="1" id="KW-1133">Transmembrane helix</keyword>
<dbReference type="NCBIfam" id="NF041525">
    <property type="entry name" value="HrpD5"/>
    <property type="match status" value="1"/>
</dbReference>
<keyword evidence="1" id="KW-0812">Transmembrane</keyword>
<feature type="transmembrane region" description="Helical" evidence="1">
    <location>
        <begin position="125"/>
        <end position="147"/>
    </location>
</feature>
<keyword evidence="1" id="KW-0472">Membrane</keyword>
<gene>
    <name evidence="2" type="ORF">LMG29542_07341</name>
</gene>
<protein>
    <submittedName>
        <fullName evidence="2">Uncharacterized protein</fullName>
    </submittedName>
</protein>
<dbReference type="Proteomes" id="UP000494363">
    <property type="component" value="Unassembled WGS sequence"/>
</dbReference>
<dbReference type="InterPro" id="IPR048200">
    <property type="entry name" value="HrpD5-like"/>
</dbReference>
<organism evidence="2 3">
    <name type="scientific">Paraburkholderia humisilvae</name>
    <dbReference type="NCBI Taxonomy" id="627669"/>
    <lineage>
        <taxon>Bacteria</taxon>
        <taxon>Pseudomonadati</taxon>
        <taxon>Pseudomonadota</taxon>
        <taxon>Betaproteobacteria</taxon>
        <taxon>Burkholderiales</taxon>
        <taxon>Burkholderiaceae</taxon>
        <taxon>Paraburkholderia</taxon>
    </lineage>
</organism>
<sequence>MKKIIRILTGRQCGATLDLSPGRVKIGRDIEADIQLLDWQGDSLIIECYEDGRVTLELADEARARRFPEVLGDWVPVRRYDTVLCVGPADLTWPCDADLLDRLHSASAIAATKRQRNGAWHGRQLALKVGTAVCAVLVSAGIVVATINTQHSDAAIVRHPAPQARLADVRAVLDRLGQRDLVVSQRDGRVVVSGMLATPRDALAARTALAALQGTPVDSRFAVADAIADDLSAAAGDPSVQVRYVGRGEFSVTGHVPEPARIKTRLSDAATDYGDGMVTLQFHLSRQEVARDVASVIDTRDLRYVQLPDGTKEFTTVQPRSEGE</sequence>
<dbReference type="EMBL" id="CADIKH010000080">
    <property type="protein sequence ID" value="CAB3773606.1"/>
    <property type="molecule type" value="Genomic_DNA"/>
</dbReference>
<dbReference type="RefSeq" id="WP_175232644.1">
    <property type="nucleotide sequence ID" value="NZ_CADIKH010000080.1"/>
</dbReference>
<keyword evidence="3" id="KW-1185">Reference proteome</keyword>
<evidence type="ECO:0000313" key="3">
    <source>
        <dbReference type="Proteomes" id="UP000494363"/>
    </source>
</evidence>
<evidence type="ECO:0000313" key="2">
    <source>
        <dbReference type="EMBL" id="CAB3773606.1"/>
    </source>
</evidence>
<proteinExistence type="predicted"/>
<dbReference type="AlphaFoldDB" id="A0A6J5F8V7"/>
<name>A0A6J5F8V7_9BURK</name>
<accession>A0A6J5F8V7</accession>
<evidence type="ECO:0000256" key="1">
    <source>
        <dbReference type="SAM" id="Phobius"/>
    </source>
</evidence>
<reference evidence="2 3" key="1">
    <citation type="submission" date="2020-04" db="EMBL/GenBank/DDBJ databases">
        <authorList>
            <person name="De Canck E."/>
        </authorList>
    </citation>
    <scope>NUCLEOTIDE SEQUENCE [LARGE SCALE GENOMIC DNA]</scope>
    <source>
        <strain evidence="2 3">LMG 29542</strain>
    </source>
</reference>